<dbReference type="CTD" id="20208018"/>
<dbReference type="GeneID" id="20208018"/>
<evidence type="ECO:0000313" key="3">
    <source>
        <dbReference type="EnsemblMetazoa" id="HelroP181224"/>
    </source>
</evidence>
<reference evidence="3" key="3">
    <citation type="submission" date="2015-06" db="UniProtKB">
        <authorList>
            <consortium name="EnsemblMetazoa"/>
        </authorList>
    </citation>
    <scope>IDENTIFICATION</scope>
</reference>
<keyword evidence="4" id="KW-1185">Reference proteome</keyword>
<dbReference type="EMBL" id="KB097635">
    <property type="protein sequence ID" value="ESN93128.1"/>
    <property type="molecule type" value="Genomic_DNA"/>
</dbReference>
<proteinExistence type="predicted"/>
<organism evidence="3 4">
    <name type="scientific">Helobdella robusta</name>
    <name type="common">Californian leech</name>
    <dbReference type="NCBI Taxonomy" id="6412"/>
    <lineage>
        <taxon>Eukaryota</taxon>
        <taxon>Metazoa</taxon>
        <taxon>Spiralia</taxon>
        <taxon>Lophotrochozoa</taxon>
        <taxon>Annelida</taxon>
        <taxon>Clitellata</taxon>
        <taxon>Hirudinea</taxon>
        <taxon>Rhynchobdellida</taxon>
        <taxon>Glossiphoniidae</taxon>
        <taxon>Helobdella</taxon>
    </lineage>
</organism>
<evidence type="ECO:0000313" key="4">
    <source>
        <dbReference type="Proteomes" id="UP000015101"/>
    </source>
</evidence>
<name>T1FGR9_HELRO</name>
<feature type="transmembrane region" description="Helical" evidence="1">
    <location>
        <begin position="150"/>
        <end position="176"/>
    </location>
</feature>
<dbReference type="RefSeq" id="XP_009028736.1">
    <property type="nucleotide sequence ID" value="XM_009030488.1"/>
</dbReference>
<keyword evidence="1" id="KW-1133">Transmembrane helix</keyword>
<feature type="transmembrane region" description="Helical" evidence="1">
    <location>
        <begin position="117"/>
        <end position="138"/>
    </location>
</feature>
<evidence type="ECO:0000256" key="1">
    <source>
        <dbReference type="SAM" id="Phobius"/>
    </source>
</evidence>
<dbReference type="HOGENOM" id="CLU_1066650_0_0_1"/>
<dbReference type="OrthoDB" id="6317645at2759"/>
<reference evidence="2 4" key="2">
    <citation type="journal article" date="2013" name="Nature">
        <title>Insights into bilaterian evolution from three spiralian genomes.</title>
        <authorList>
            <person name="Simakov O."/>
            <person name="Marletaz F."/>
            <person name="Cho S.J."/>
            <person name="Edsinger-Gonzales E."/>
            <person name="Havlak P."/>
            <person name="Hellsten U."/>
            <person name="Kuo D.H."/>
            <person name="Larsson T."/>
            <person name="Lv J."/>
            <person name="Arendt D."/>
            <person name="Savage R."/>
            <person name="Osoegawa K."/>
            <person name="de Jong P."/>
            <person name="Grimwood J."/>
            <person name="Chapman J.A."/>
            <person name="Shapiro H."/>
            <person name="Aerts A."/>
            <person name="Otillar R.P."/>
            <person name="Terry A.Y."/>
            <person name="Boore J.L."/>
            <person name="Grigoriev I.V."/>
            <person name="Lindberg D.R."/>
            <person name="Seaver E.C."/>
            <person name="Weisblat D.A."/>
            <person name="Putnam N.H."/>
            <person name="Rokhsar D.S."/>
        </authorList>
    </citation>
    <scope>NUCLEOTIDE SEQUENCE</scope>
</reference>
<gene>
    <name evidence="3" type="primary">20208018</name>
    <name evidence="2" type="ORF">HELRODRAFT_181224</name>
</gene>
<sequence>MTLAETAVSQITDLNLNLKNYVLLKCTFWLIPTTACSCTRRASAYTHTFQRTEKQIISGSDRFDNRQMRIKDRILQKKKYLTTRNSISSVDSLDLVRMNVPPSARKRWTTLESAGRSLFVLSTILLLVGISITILGFIDLKMAPSHQLFLQIIGPACLMATAVMWVVGGVFCRLWTVEMQRQKHSMELRTRVQLHALAIDLLKNPQIFSTQALEDPQIRSQLLLKLRQQNALDTRFETRFVMIFICDHVVGFYNVLKKVKT</sequence>
<protein>
    <submittedName>
        <fullName evidence="2 3">Uncharacterized protein</fullName>
    </submittedName>
</protein>
<keyword evidence="1" id="KW-0472">Membrane</keyword>
<evidence type="ECO:0000313" key="2">
    <source>
        <dbReference type="EMBL" id="ESN93128.1"/>
    </source>
</evidence>
<keyword evidence="1" id="KW-0812">Transmembrane</keyword>
<accession>T1FGR9</accession>
<dbReference type="EMBL" id="AMQM01007511">
    <property type="status" value="NOT_ANNOTATED_CDS"/>
    <property type="molecule type" value="Genomic_DNA"/>
</dbReference>
<dbReference type="AlphaFoldDB" id="T1FGR9"/>
<dbReference type="KEGG" id="hro:HELRODRAFT_181224"/>
<dbReference type="Proteomes" id="UP000015101">
    <property type="component" value="Unassembled WGS sequence"/>
</dbReference>
<reference evidence="4" key="1">
    <citation type="submission" date="2012-12" db="EMBL/GenBank/DDBJ databases">
        <authorList>
            <person name="Hellsten U."/>
            <person name="Grimwood J."/>
            <person name="Chapman J.A."/>
            <person name="Shapiro H."/>
            <person name="Aerts A."/>
            <person name="Otillar R.P."/>
            <person name="Terry A.Y."/>
            <person name="Boore J.L."/>
            <person name="Simakov O."/>
            <person name="Marletaz F."/>
            <person name="Cho S.-J."/>
            <person name="Edsinger-Gonzales E."/>
            <person name="Havlak P."/>
            <person name="Kuo D.-H."/>
            <person name="Larsson T."/>
            <person name="Lv J."/>
            <person name="Arendt D."/>
            <person name="Savage R."/>
            <person name="Osoegawa K."/>
            <person name="de Jong P."/>
            <person name="Lindberg D.R."/>
            <person name="Seaver E.C."/>
            <person name="Weisblat D.A."/>
            <person name="Putnam N.H."/>
            <person name="Grigoriev I.V."/>
            <person name="Rokhsar D.S."/>
        </authorList>
    </citation>
    <scope>NUCLEOTIDE SEQUENCE</scope>
</reference>
<dbReference type="EnsemblMetazoa" id="HelroT181224">
    <property type="protein sequence ID" value="HelroP181224"/>
    <property type="gene ID" value="HelroG181224"/>
</dbReference>
<dbReference type="InParanoid" id="T1FGR9"/>